<proteinExistence type="predicted"/>
<dbReference type="AlphaFoldDB" id="A0A0E9SGJ4"/>
<accession>A0A0E9SGJ4</accession>
<dbReference type="EMBL" id="GBXM01068166">
    <property type="protein sequence ID" value="JAH40411.1"/>
    <property type="molecule type" value="Transcribed_RNA"/>
</dbReference>
<evidence type="ECO:0000313" key="1">
    <source>
        <dbReference type="EMBL" id="JAH40411.1"/>
    </source>
</evidence>
<protein>
    <submittedName>
        <fullName evidence="1">Uncharacterized protein</fullName>
    </submittedName>
</protein>
<sequence length="24" mass="2727">MLFKTTGYIPGFGYFIRAPCLTDD</sequence>
<organism evidence="1">
    <name type="scientific">Anguilla anguilla</name>
    <name type="common">European freshwater eel</name>
    <name type="synonym">Muraena anguilla</name>
    <dbReference type="NCBI Taxonomy" id="7936"/>
    <lineage>
        <taxon>Eukaryota</taxon>
        <taxon>Metazoa</taxon>
        <taxon>Chordata</taxon>
        <taxon>Craniata</taxon>
        <taxon>Vertebrata</taxon>
        <taxon>Euteleostomi</taxon>
        <taxon>Actinopterygii</taxon>
        <taxon>Neopterygii</taxon>
        <taxon>Teleostei</taxon>
        <taxon>Anguilliformes</taxon>
        <taxon>Anguillidae</taxon>
        <taxon>Anguilla</taxon>
    </lineage>
</organism>
<name>A0A0E9SGJ4_ANGAN</name>
<reference evidence="1" key="2">
    <citation type="journal article" date="2015" name="Fish Shellfish Immunol.">
        <title>Early steps in the European eel (Anguilla anguilla)-Vibrio vulnificus interaction in the gills: Role of the RtxA13 toxin.</title>
        <authorList>
            <person name="Callol A."/>
            <person name="Pajuelo D."/>
            <person name="Ebbesson L."/>
            <person name="Teles M."/>
            <person name="MacKenzie S."/>
            <person name="Amaro C."/>
        </authorList>
    </citation>
    <scope>NUCLEOTIDE SEQUENCE</scope>
</reference>
<reference evidence="1" key="1">
    <citation type="submission" date="2014-11" db="EMBL/GenBank/DDBJ databases">
        <authorList>
            <person name="Amaro Gonzalez C."/>
        </authorList>
    </citation>
    <scope>NUCLEOTIDE SEQUENCE</scope>
</reference>